<organism evidence="1 2">
    <name type="scientific">Shewanella surugensis</name>
    <dbReference type="NCBI Taxonomy" id="212020"/>
    <lineage>
        <taxon>Bacteria</taxon>
        <taxon>Pseudomonadati</taxon>
        <taxon>Pseudomonadota</taxon>
        <taxon>Gammaproteobacteria</taxon>
        <taxon>Alteromonadales</taxon>
        <taxon>Shewanellaceae</taxon>
        <taxon>Shewanella</taxon>
    </lineage>
</organism>
<dbReference type="RefSeq" id="WP_248939619.1">
    <property type="nucleotide sequence ID" value="NZ_JAKIKS010000022.1"/>
</dbReference>
<dbReference type="InterPro" id="IPR029068">
    <property type="entry name" value="Glyas_Bleomycin-R_OHBP_Dase"/>
</dbReference>
<gene>
    <name evidence="1" type="ORF">L2764_07595</name>
</gene>
<dbReference type="Gene3D" id="3.10.180.10">
    <property type="entry name" value="2,3-Dihydroxybiphenyl 1,2-Dioxygenase, domain 1"/>
    <property type="match status" value="1"/>
</dbReference>
<name>A0ABT0L9E3_9GAMM</name>
<evidence type="ECO:0000313" key="1">
    <source>
        <dbReference type="EMBL" id="MCL1124337.1"/>
    </source>
</evidence>
<dbReference type="PANTHER" id="PTHR37519">
    <property type="match status" value="1"/>
</dbReference>
<dbReference type="NCBIfam" id="NF008683">
    <property type="entry name" value="PRK11700.1-6"/>
    <property type="match status" value="1"/>
</dbReference>
<dbReference type="EMBL" id="JAKIKS010000022">
    <property type="protein sequence ID" value="MCL1124337.1"/>
    <property type="molecule type" value="Genomic_DNA"/>
</dbReference>
<dbReference type="Pfam" id="PF06185">
    <property type="entry name" value="YecM"/>
    <property type="match status" value="1"/>
</dbReference>
<keyword evidence="2" id="KW-1185">Reference proteome</keyword>
<dbReference type="SUPFAM" id="SSF54593">
    <property type="entry name" value="Glyoxalase/Bleomycin resistance protein/Dihydroxybiphenyl dioxygenase"/>
    <property type="match status" value="1"/>
</dbReference>
<reference evidence="1 2" key="1">
    <citation type="submission" date="2022-01" db="EMBL/GenBank/DDBJ databases">
        <title>Whole genome-based taxonomy of the Shewanellaceae.</title>
        <authorList>
            <person name="Martin-Rodriguez A.J."/>
        </authorList>
    </citation>
    <scope>NUCLEOTIDE SEQUENCE [LARGE SCALE GENOMIC DNA]</scope>
    <source>
        <strain evidence="1 2">DSM 17177</strain>
    </source>
</reference>
<dbReference type="InterPro" id="IPR010393">
    <property type="entry name" value="DUF991_YecM-like"/>
</dbReference>
<evidence type="ECO:0000313" key="2">
    <source>
        <dbReference type="Proteomes" id="UP001203423"/>
    </source>
</evidence>
<dbReference type="PANTHER" id="PTHR37519:SF1">
    <property type="entry name" value="DIHYDROXYBIPHENYL DIOXYGENASE DOMAIN-CONTAINING PROTEIN"/>
    <property type="match status" value="1"/>
</dbReference>
<proteinExistence type="predicted"/>
<comment type="caution">
    <text evidence="1">The sequence shown here is derived from an EMBL/GenBank/DDBJ whole genome shotgun (WGS) entry which is preliminary data.</text>
</comment>
<accession>A0ABT0L9E3</accession>
<protein>
    <submittedName>
        <fullName evidence="1">VOC family protein</fullName>
    </submittedName>
</protein>
<dbReference type="Proteomes" id="UP001203423">
    <property type="component" value="Unassembled WGS sequence"/>
</dbReference>
<sequence>MTSIIHYAELVQSWPSFSKKIQSFMDELGFTALKLNCDHAAIRINHLDIAEQLKNHAHEYGQIISENNINGRPILIIQLNQALIIGDVNVHYLELPFPNDKHYPVEGWEHIELVFPSTAPDCQTLSDELQQALPALAPIMAGQSDIKIKMSSPKGDKERLANPTLAFKKDHICIKIHPHHIKDIIASEAAKPE</sequence>